<evidence type="ECO:0000313" key="2">
    <source>
        <dbReference type="EMBL" id="WEB54667.1"/>
    </source>
</evidence>
<dbReference type="AlphaFoldDB" id="A0AAX3NK01"/>
<feature type="transmembrane region" description="Helical" evidence="1">
    <location>
        <begin position="125"/>
        <end position="147"/>
    </location>
</feature>
<feature type="transmembrane region" description="Helical" evidence="1">
    <location>
        <begin position="42"/>
        <end position="61"/>
    </location>
</feature>
<dbReference type="RefSeq" id="WP_274982611.1">
    <property type="nucleotide sequence ID" value="NZ_CP118083.1"/>
</dbReference>
<protein>
    <submittedName>
        <fullName evidence="2">Uncharacterized protein</fullName>
    </submittedName>
</protein>
<feature type="transmembrane region" description="Helical" evidence="1">
    <location>
        <begin position="73"/>
        <end position="94"/>
    </location>
</feature>
<keyword evidence="1" id="KW-1133">Transmembrane helix</keyword>
<organism evidence="2 3">
    <name type="scientific">Bifidobacterium breve</name>
    <dbReference type="NCBI Taxonomy" id="1685"/>
    <lineage>
        <taxon>Bacteria</taxon>
        <taxon>Bacillati</taxon>
        <taxon>Actinomycetota</taxon>
        <taxon>Actinomycetes</taxon>
        <taxon>Bifidobacteriales</taxon>
        <taxon>Bifidobacteriaceae</taxon>
        <taxon>Bifidobacterium</taxon>
    </lineage>
</organism>
<name>A0AAX3NK01_BIFBR</name>
<gene>
    <name evidence="2" type="ORF">PUW55_10900</name>
</gene>
<keyword evidence="1" id="KW-0472">Membrane</keyword>
<dbReference type="EMBL" id="CP118083">
    <property type="protein sequence ID" value="WEB54667.1"/>
    <property type="molecule type" value="Genomic_DNA"/>
</dbReference>
<feature type="transmembrane region" description="Helical" evidence="1">
    <location>
        <begin position="12"/>
        <end position="36"/>
    </location>
</feature>
<reference evidence="2" key="1">
    <citation type="submission" date="2023-02" db="EMBL/GenBank/DDBJ databases">
        <authorList>
            <person name="Whidbey C."/>
        </authorList>
    </citation>
    <scope>NUCLEOTIDE SEQUENCE</scope>
    <source>
        <strain evidence="2">VSI11</strain>
    </source>
</reference>
<keyword evidence="1" id="KW-0812">Transmembrane</keyword>
<accession>A0AAX3NK01</accession>
<evidence type="ECO:0000256" key="1">
    <source>
        <dbReference type="SAM" id="Phobius"/>
    </source>
</evidence>
<evidence type="ECO:0000313" key="3">
    <source>
        <dbReference type="Proteomes" id="UP001219009"/>
    </source>
</evidence>
<dbReference type="Proteomes" id="UP001219009">
    <property type="component" value="Chromosome"/>
</dbReference>
<sequence length="186" mass="19261">MLLSWCCGFRIFRYQFAACMMRTVAVGVAVCLAAALLPLQGWWITGGTALVTVFLAVGYVFTKRVAVAVPLAYSVLDALGFAMLQSASVGGSIIRGAIDALNDITKDDAIGSSAAAPVEITLPQYSLIVFAATLVLNLLMLGSLVAFGSAAHTSTAMVSPISSAVSVSTVVGACNRCGLRCSLCWV</sequence>
<proteinExistence type="predicted"/>